<keyword evidence="2 9" id="KW-0723">Serine/threonine-protein kinase</keyword>
<dbReference type="CDD" id="cd14014">
    <property type="entry name" value="STKc_PknB_like"/>
    <property type="match status" value="1"/>
</dbReference>
<dbReference type="Pfam" id="PF00069">
    <property type="entry name" value="Pkinase"/>
    <property type="match status" value="1"/>
</dbReference>
<feature type="binding site" evidence="7">
    <location>
        <position position="44"/>
    </location>
    <ligand>
        <name>ATP</name>
        <dbReference type="ChEBI" id="CHEBI:30616"/>
    </ligand>
</feature>
<dbReference type="SUPFAM" id="SSF48452">
    <property type="entry name" value="TPR-like"/>
    <property type="match status" value="2"/>
</dbReference>
<keyword evidence="5 9" id="KW-0418">Kinase</keyword>
<evidence type="ECO:0000256" key="6">
    <source>
        <dbReference type="ARBA" id="ARBA00022840"/>
    </source>
</evidence>
<reference evidence="10" key="1">
    <citation type="submission" date="2018-02" db="EMBL/GenBank/DDBJ databases">
        <authorList>
            <person name="Hausmann B."/>
        </authorList>
    </citation>
    <scope>NUCLEOTIDE SEQUENCE [LARGE SCALE GENOMIC DNA]</scope>
    <source>
        <strain evidence="10">Peat soil MAG SbA1</strain>
    </source>
</reference>
<accession>A0A2U3L0E1</accession>
<dbReference type="FunFam" id="1.10.510.10:FF:000021">
    <property type="entry name" value="Serine/threonine protein kinase"/>
    <property type="match status" value="1"/>
</dbReference>
<evidence type="ECO:0000313" key="10">
    <source>
        <dbReference type="Proteomes" id="UP000238701"/>
    </source>
</evidence>
<dbReference type="InterPro" id="IPR011009">
    <property type="entry name" value="Kinase-like_dom_sf"/>
</dbReference>
<evidence type="ECO:0000256" key="1">
    <source>
        <dbReference type="ARBA" id="ARBA00012513"/>
    </source>
</evidence>
<dbReference type="Gene3D" id="3.30.200.20">
    <property type="entry name" value="Phosphorylase Kinase, domain 1"/>
    <property type="match status" value="1"/>
</dbReference>
<keyword evidence="4 7" id="KW-0547">Nucleotide-binding</keyword>
<dbReference type="GO" id="GO:0004674">
    <property type="term" value="F:protein serine/threonine kinase activity"/>
    <property type="evidence" value="ECO:0007669"/>
    <property type="project" value="UniProtKB-KW"/>
</dbReference>
<evidence type="ECO:0000256" key="4">
    <source>
        <dbReference type="ARBA" id="ARBA00022741"/>
    </source>
</evidence>
<dbReference type="InterPro" id="IPR008271">
    <property type="entry name" value="Ser/Thr_kinase_AS"/>
</dbReference>
<evidence type="ECO:0000259" key="8">
    <source>
        <dbReference type="PROSITE" id="PS50011"/>
    </source>
</evidence>
<dbReference type="InterPro" id="IPR011990">
    <property type="entry name" value="TPR-like_helical_dom_sf"/>
</dbReference>
<dbReference type="PANTHER" id="PTHR43289:SF6">
    <property type="entry name" value="SERINE_THREONINE-PROTEIN KINASE NEKL-3"/>
    <property type="match status" value="1"/>
</dbReference>
<dbReference type="PROSITE" id="PS00107">
    <property type="entry name" value="PROTEIN_KINASE_ATP"/>
    <property type="match status" value="1"/>
</dbReference>
<dbReference type="GO" id="GO:0005524">
    <property type="term" value="F:ATP binding"/>
    <property type="evidence" value="ECO:0007669"/>
    <property type="project" value="UniProtKB-UniRule"/>
</dbReference>
<dbReference type="EC" id="2.7.11.1" evidence="1"/>
<dbReference type="EMBL" id="OMOD01000153">
    <property type="protein sequence ID" value="SPF45317.1"/>
    <property type="molecule type" value="Genomic_DNA"/>
</dbReference>
<evidence type="ECO:0000313" key="9">
    <source>
        <dbReference type="EMBL" id="SPF45317.1"/>
    </source>
</evidence>
<dbReference type="Proteomes" id="UP000238701">
    <property type="component" value="Unassembled WGS sequence"/>
</dbReference>
<feature type="domain" description="Protein kinase" evidence="8">
    <location>
        <begin position="15"/>
        <end position="287"/>
    </location>
</feature>
<evidence type="ECO:0000256" key="3">
    <source>
        <dbReference type="ARBA" id="ARBA00022679"/>
    </source>
</evidence>
<evidence type="ECO:0000256" key="5">
    <source>
        <dbReference type="ARBA" id="ARBA00022777"/>
    </source>
</evidence>
<organism evidence="9 10">
    <name type="scientific">Candidatus Sulfotelmatobacter kueseliae</name>
    <dbReference type="NCBI Taxonomy" id="2042962"/>
    <lineage>
        <taxon>Bacteria</taxon>
        <taxon>Pseudomonadati</taxon>
        <taxon>Acidobacteriota</taxon>
        <taxon>Terriglobia</taxon>
        <taxon>Terriglobales</taxon>
        <taxon>Candidatus Korobacteraceae</taxon>
        <taxon>Candidatus Sulfotelmatobacter</taxon>
    </lineage>
</organism>
<dbReference type="InterPro" id="IPR000719">
    <property type="entry name" value="Prot_kinase_dom"/>
</dbReference>
<dbReference type="PROSITE" id="PS00108">
    <property type="entry name" value="PROTEIN_KINASE_ST"/>
    <property type="match status" value="1"/>
</dbReference>
<sequence>MSTPSQPVGQTVSHYRILSRIGGGGMGVVYEAEDLKLGRHVALKFLPDELAHDAQALSRFQREAKAASSLNHPNICTIYEIDEFDGRTFIAMELLEGQTLRHRIAGKPPEIETVLDLGIQIADALDAAHSKGIVHRDIKPANIFVTNRGQAKILDFGLAKVTLKPESVALSAPTIESEEHLTSPGSALGTVAYMSPEQVRGKELDARTDLFSFGAVLYEMCTGTLPFRGDTTGVMFDSILNRAPVPPVRINPDTPLTLEEIINKCLEKDRNLRQQHASDLRTDLQRLKRDTGSVNSLALKAGNVEASVGKPGTRLSIAAVVLVAVLAAGYFFFHRAAPKLTKKDTIVLADFDNRTGDAVFDGTLRQGLSAQLEQSPFLNLLSDERIAQTLSLMSQPKDARLTDKLASEVCQRTASAAAIGGSISSLGSQYVLWLKAVNCCTGDPLAEEQVTANGKEQVLKALSDAATKMRERLGESLDSVQKYDTPLANVTTPSLEALNAFSLGVKAAHEKSGLAAIPFFRQAVELDPKFAMAHLALGTEYWDIGEAAQGNPSLEKAFALRDRVSTREGFHIAANYYGLVNGDLQKADEIYQQWAQTYPQDTAPLDLLGNDYLSLGRYQEALDMFLEERRLAQNGFYNYENLVSAYIGLNRPIEARQAVEQGLAGKLDPSSSHTLLYVIDFLENDSPGMQRELAWASGRPEFEELLLTLQSDTEAYYGHRRAAWAFSQKAVEAARRDNLHEEVAVFMGNAALREAEFGDSVRALKAAASALALMPSRNVRILVALALARAGSANRAQSLANDLAKANPLDTFLSFYWLPTIRAAAELDLGHPAQAIEILQGTAGYELAAPLPLAPSTLYPVYVRGQAYLRLGQASNAAGEFQKLLDHPGCLFNFPLGALAHLQLGRAYALAGDKTKAHAAYKDFLTLWKDADPDIPILKEAKAEYAKLQ</sequence>
<keyword evidence="6 7" id="KW-0067">ATP-binding</keyword>
<dbReference type="SUPFAM" id="SSF56112">
    <property type="entry name" value="Protein kinase-like (PK-like)"/>
    <property type="match status" value="1"/>
</dbReference>
<dbReference type="PANTHER" id="PTHR43289">
    <property type="entry name" value="MITOGEN-ACTIVATED PROTEIN KINASE KINASE KINASE 20-RELATED"/>
    <property type="match status" value="1"/>
</dbReference>
<dbReference type="InterPro" id="IPR017441">
    <property type="entry name" value="Protein_kinase_ATP_BS"/>
</dbReference>
<dbReference type="PROSITE" id="PS50011">
    <property type="entry name" value="PROTEIN_KINASE_DOM"/>
    <property type="match status" value="1"/>
</dbReference>
<protein>
    <recommendedName>
        <fullName evidence="1">non-specific serine/threonine protein kinase</fullName>
        <ecNumber evidence="1">2.7.11.1</ecNumber>
    </recommendedName>
</protein>
<dbReference type="SMART" id="SM00220">
    <property type="entry name" value="S_TKc"/>
    <property type="match status" value="1"/>
</dbReference>
<gene>
    <name evidence="9" type="ORF">SBA1_580013</name>
</gene>
<dbReference type="AlphaFoldDB" id="A0A2U3L0E1"/>
<keyword evidence="3" id="KW-0808">Transferase</keyword>
<proteinExistence type="predicted"/>
<dbReference type="Gene3D" id="1.25.40.10">
    <property type="entry name" value="Tetratricopeptide repeat domain"/>
    <property type="match status" value="3"/>
</dbReference>
<dbReference type="Gene3D" id="1.10.510.10">
    <property type="entry name" value="Transferase(Phosphotransferase) domain 1"/>
    <property type="match status" value="1"/>
</dbReference>
<evidence type="ECO:0000256" key="2">
    <source>
        <dbReference type="ARBA" id="ARBA00022527"/>
    </source>
</evidence>
<evidence type="ECO:0000256" key="7">
    <source>
        <dbReference type="PROSITE-ProRule" id="PRU10141"/>
    </source>
</evidence>
<name>A0A2U3L0E1_9BACT</name>